<evidence type="ECO:0000313" key="1">
    <source>
        <dbReference type="EMBL" id="KAG0006500.1"/>
    </source>
</evidence>
<evidence type="ECO:0000313" key="2">
    <source>
        <dbReference type="Proteomes" id="UP000749646"/>
    </source>
</evidence>
<protein>
    <submittedName>
        <fullName evidence="1">Uncharacterized protein</fullName>
    </submittedName>
</protein>
<dbReference type="InterPro" id="IPR036838">
    <property type="entry name" value="Ribosomal_uS10_dom_sf"/>
</dbReference>
<comment type="caution">
    <text evidence="1">The sequence shown here is derived from an EMBL/GenBank/DDBJ whole genome shotgun (WGS) entry which is preliminary data.</text>
</comment>
<reference evidence="1" key="1">
    <citation type="journal article" date="2020" name="Fungal Divers.">
        <title>Resolving the Mortierellaceae phylogeny through synthesis of multi-gene phylogenetics and phylogenomics.</title>
        <authorList>
            <person name="Vandepol N."/>
            <person name="Liber J."/>
            <person name="Desiro A."/>
            <person name="Na H."/>
            <person name="Kennedy M."/>
            <person name="Barry K."/>
            <person name="Grigoriev I.V."/>
            <person name="Miller A.N."/>
            <person name="O'Donnell K."/>
            <person name="Stajich J.E."/>
            <person name="Bonito G."/>
        </authorList>
    </citation>
    <scope>NUCLEOTIDE SEQUENCE</scope>
    <source>
        <strain evidence="1">MES-2147</strain>
    </source>
</reference>
<dbReference type="EMBL" id="JAAAHW010000106">
    <property type="protein sequence ID" value="KAG0006500.1"/>
    <property type="molecule type" value="Genomic_DNA"/>
</dbReference>
<name>A0A9P6MKP8_9FUNG</name>
<gene>
    <name evidence="1" type="ORF">BGZ65_007322</name>
</gene>
<sequence length="91" mass="10235">MADLHSDKSLKANFSITVQSDSTAILNTGFERLMDTIRRTPDLSIRGPIRLPKEGRTHSRRVDIMSIEENQLRTIAEQSGIELPKDAGERT</sequence>
<dbReference type="Proteomes" id="UP000749646">
    <property type="component" value="Unassembled WGS sequence"/>
</dbReference>
<organism evidence="1 2">
    <name type="scientific">Modicella reniformis</name>
    <dbReference type="NCBI Taxonomy" id="1440133"/>
    <lineage>
        <taxon>Eukaryota</taxon>
        <taxon>Fungi</taxon>
        <taxon>Fungi incertae sedis</taxon>
        <taxon>Mucoromycota</taxon>
        <taxon>Mortierellomycotina</taxon>
        <taxon>Mortierellomycetes</taxon>
        <taxon>Mortierellales</taxon>
        <taxon>Mortierellaceae</taxon>
        <taxon>Modicella</taxon>
    </lineage>
</organism>
<feature type="non-terminal residue" evidence="1">
    <location>
        <position position="91"/>
    </location>
</feature>
<accession>A0A9P6MKP8</accession>
<dbReference type="Gene3D" id="3.30.70.600">
    <property type="entry name" value="Ribosomal protein S10 domain"/>
    <property type="match status" value="1"/>
</dbReference>
<dbReference type="OrthoDB" id="2406231at2759"/>
<keyword evidence="2" id="KW-1185">Reference proteome</keyword>
<proteinExistence type="predicted"/>
<dbReference type="AlphaFoldDB" id="A0A9P6MKP8"/>